<reference evidence="1 2" key="1">
    <citation type="submission" date="2019-03" db="EMBL/GenBank/DDBJ databases">
        <title>Ramlibacter henchirensis DSM 14656, whole genome shotgun sequence.</title>
        <authorList>
            <person name="Zhang X."/>
            <person name="Feng G."/>
            <person name="Zhu H."/>
        </authorList>
    </citation>
    <scope>NUCLEOTIDE SEQUENCE [LARGE SCALE GENOMIC DNA]</scope>
    <source>
        <strain evidence="1 2">DSM 14656</strain>
    </source>
</reference>
<gene>
    <name evidence="1" type="ORF">EZ313_11425</name>
</gene>
<accession>A0A4Z0CAN2</accession>
<dbReference type="EMBL" id="SMLM01000001">
    <property type="protein sequence ID" value="TFZ07185.1"/>
    <property type="molecule type" value="Genomic_DNA"/>
</dbReference>
<dbReference type="AlphaFoldDB" id="A0A4Z0CAN2"/>
<evidence type="ECO:0000313" key="1">
    <source>
        <dbReference type="EMBL" id="TFZ07185.1"/>
    </source>
</evidence>
<dbReference type="OrthoDB" id="7064156at2"/>
<dbReference type="Proteomes" id="UP000298180">
    <property type="component" value="Unassembled WGS sequence"/>
</dbReference>
<dbReference type="RefSeq" id="WP_135263266.1">
    <property type="nucleotide sequence ID" value="NZ_SMLM01000001.1"/>
</dbReference>
<organism evidence="1 2">
    <name type="scientific">Ramlibacter henchirensis</name>
    <dbReference type="NCBI Taxonomy" id="204072"/>
    <lineage>
        <taxon>Bacteria</taxon>
        <taxon>Pseudomonadati</taxon>
        <taxon>Pseudomonadota</taxon>
        <taxon>Betaproteobacteria</taxon>
        <taxon>Burkholderiales</taxon>
        <taxon>Comamonadaceae</taxon>
        <taxon>Ramlibacter</taxon>
    </lineage>
</organism>
<proteinExistence type="predicted"/>
<comment type="caution">
    <text evidence="1">The sequence shown here is derived from an EMBL/GenBank/DDBJ whole genome shotgun (WGS) entry which is preliminary data.</text>
</comment>
<protein>
    <submittedName>
        <fullName evidence="1">RNA-binding protein</fullName>
    </submittedName>
</protein>
<name>A0A4Z0CAN2_9BURK</name>
<sequence>MHAFHLERKMMSMLGDFYPTGNLFIMLPSEEHARRAESLLVHDGYDCNDVSFMTPQDVLEVAHMFDNRDLALPSVGTEEDTCRHFAELAREGHHALLVPVKNHAAVERVMKVLGDVGISRAVHYRHFVIEDLVV</sequence>
<evidence type="ECO:0000313" key="2">
    <source>
        <dbReference type="Proteomes" id="UP000298180"/>
    </source>
</evidence>
<keyword evidence="2" id="KW-1185">Reference proteome</keyword>